<keyword evidence="6 7" id="KW-0472">Membrane</keyword>
<keyword evidence="9" id="KW-0645">Protease</keyword>
<feature type="transmembrane region" description="Helical" evidence="7">
    <location>
        <begin position="139"/>
        <end position="157"/>
    </location>
</feature>
<feature type="transmembrane region" description="Helical" evidence="7">
    <location>
        <begin position="56"/>
        <end position="72"/>
    </location>
</feature>
<dbReference type="Gene3D" id="1.20.1540.10">
    <property type="entry name" value="Rhomboid-like"/>
    <property type="match status" value="1"/>
</dbReference>
<gene>
    <name evidence="9" type="ORF">RWD45_07560</name>
</gene>
<reference evidence="9 10" key="1">
    <citation type="submission" date="2023-10" db="EMBL/GenBank/DDBJ databases">
        <title>Virgibacillus soli CC-YMP-6 genome.</title>
        <authorList>
            <person name="Miliotis G."/>
            <person name="Sengupta P."/>
            <person name="Hameed A."/>
            <person name="Chuvochina M."/>
            <person name="Mcdonagh F."/>
            <person name="Simpson A.C."/>
            <person name="Singh N.K."/>
            <person name="Rekha P.D."/>
            <person name="Raman K."/>
            <person name="Hugenholtz P."/>
            <person name="Venkateswaran K."/>
        </authorList>
    </citation>
    <scope>NUCLEOTIDE SEQUENCE [LARGE SCALE GENOMIC DNA]</scope>
    <source>
        <strain evidence="9 10">CC-YMP-6</strain>
    </source>
</reference>
<evidence type="ECO:0000259" key="8">
    <source>
        <dbReference type="Pfam" id="PF01694"/>
    </source>
</evidence>
<dbReference type="PANTHER" id="PTHR43731">
    <property type="entry name" value="RHOMBOID PROTEASE"/>
    <property type="match status" value="1"/>
</dbReference>
<dbReference type="InterPro" id="IPR022764">
    <property type="entry name" value="Peptidase_S54_rhomboid_dom"/>
</dbReference>
<evidence type="ECO:0000256" key="6">
    <source>
        <dbReference type="ARBA" id="ARBA00023136"/>
    </source>
</evidence>
<comment type="caution">
    <text evidence="9">The sequence shown here is derived from an EMBL/GenBank/DDBJ whole genome shotgun (WGS) entry which is preliminary data.</text>
</comment>
<feature type="transmembrane region" description="Helical" evidence="7">
    <location>
        <begin position="107"/>
        <end position="127"/>
    </location>
</feature>
<dbReference type="GO" id="GO:0006508">
    <property type="term" value="P:proteolysis"/>
    <property type="evidence" value="ECO:0007669"/>
    <property type="project" value="UniProtKB-KW"/>
</dbReference>
<dbReference type="SUPFAM" id="SSF144091">
    <property type="entry name" value="Rhomboid-like"/>
    <property type="match status" value="1"/>
</dbReference>
<dbReference type="GO" id="GO:0008233">
    <property type="term" value="F:peptidase activity"/>
    <property type="evidence" value="ECO:0007669"/>
    <property type="project" value="UniProtKB-KW"/>
</dbReference>
<sequence>MTRLQEDLNLEPLHMKTSMPEEEIVIQTNNIQHRLQSQFQKHKSEQENIMAHGKPILTYLILAINIIIYFLVELNGGSQSVPNLIRFGAKYNPAIVDGEWWRIVSSMFIHIGFIHLFMNMLAIYYLGTLVERIYGSFRYFAIYFLAGIGGGIASFAFTNNVSAGASGALFGLFGALLFFGLHYRQLFFKTMGQNVIMLIIINIVFGFLVPQIDNSAHVGGLLTGFVAAGIVHLPRKNRNWQTQMLAIVVYAFIISGLGYYGIDKTLQSAPYQWEKVTTLIQSEQYDEVIRVTTEALNHDPGDLKAPLLFQRSYAYIKLQKRRKQLKT</sequence>
<evidence type="ECO:0000313" key="10">
    <source>
        <dbReference type="Proteomes" id="UP001275315"/>
    </source>
</evidence>
<dbReference type="InterPro" id="IPR035952">
    <property type="entry name" value="Rhomboid-like_sf"/>
</dbReference>
<evidence type="ECO:0000256" key="3">
    <source>
        <dbReference type="ARBA" id="ARBA00022692"/>
    </source>
</evidence>
<comment type="similarity">
    <text evidence="2">Belongs to the peptidase S54 family.</text>
</comment>
<accession>A0ABU5CPZ5</accession>
<dbReference type="InterPro" id="IPR050925">
    <property type="entry name" value="Rhomboid_protease_S54"/>
</dbReference>
<dbReference type="PANTHER" id="PTHR43731:SF14">
    <property type="entry name" value="PRESENILIN-ASSOCIATED RHOMBOID-LIKE PROTEIN, MITOCHONDRIAL"/>
    <property type="match status" value="1"/>
</dbReference>
<protein>
    <submittedName>
        <fullName evidence="9">Rhomboid family intramembrane serine protease</fullName>
        <ecNumber evidence="9">3.4.21.-</ecNumber>
    </submittedName>
</protein>
<dbReference type="Pfam" id="PF01694">
    <property type="entry name" value="Rhomboid"/>
    <property type="match status" value="1"/>
</dbReference>
<proteinExistence type="inferred from homology"/>
<name>A0ABU5CPZ5_9BACI</name>
<keyword evidence="3 7" id="KW-0812">Transmembrane</keyword>
<feature type="transmembrane region" description="Helical" evidence="7">
    <location>
        <begin position="163"/>
        <end position="183"/>
    </location>
</feature>
<feature type="transmembrane region" description="Helical" evidence="7">
    <location>
        <begin position="195"/>
        <end position="212"/>
    </location>
</feature>
<dbReference type="EC" id="3.4.21.-" evidence="9"/>
<evidence type="ECO:0000256" key="5">
    <source>
        <dbReference type="ARBA" id="ARBA00022989"/>
    </source>
</evidence>
<feature type="transmembrane region" description="Helical" evidence="7">
    <location>
        <begin position="245"/>
        <end position="262"/>
    </location>
</feature>
<evidence type="ECO:0000256" key="7">
    <source>
        <dbReference type="SAM" id="Phobius"/>
    </source>
</evidence>
<dbReference type="EMBL" id="JAWDIQ010000001">
    <property type="protein sequence ID" value="MDY0408442.1"/>
    <property type="molecule type" value="Genomic_DNA"/>
</dbReference>
<comment type="subcellular location">
    <subcellularLocation>
        <location evidence="1">Membrane</location>
        <topology evidence="1">Multi-pass membrane protein</topology>
    </subcellularLocation>
</comment>
<evidence type="ECO:0000256" key="2">
    <source>
        <dbReference type="ARBA" id="ARBA00009045"/>
    </source>
</evidence>
<organism evidence="9 10">
    <name type="scientific">Paracerasibacillus soli</name>
    <dbReference type="NCBI Taxonomy" id="480284"/>
    <lineage>
        <taxon>Bacteria</taxon>
        <taxon>Bacillati</taxon>
        <taxon>Bacillota</taxon>
        <taxon>Bacilli</taxon>
        <taxon>Bacillales</taxon>
        <taxon>Bacillaceae</taxon>
        <taxon>Paracerasibacillus</taxon>
    </lineage>
</organism>
<evidence type="ECO:0000313" key="9">
    <source>
        <dbReference type="EMBL" id="MDY0408442.1"/>
    </source>
</evidence>
<keyword evidence="4 9" id="KW-0378">Hydrolase</keyword>
<evidence type="ECO:0000256" key="4">
    <source>
        <dbReference type="ARBA" id="ARBA00022801"/>
    </source>
</evidence>
<evidence type="ECO:0000256" key="1">
    <source>
        <dbReference type="ARBA" id="ARBA00004141"/>
    </source>
</evidence>
<feature type="transmembrane region" description="Helical" evidence="7">
    <location>
        <begin position="218"/>
        <end position="233"/>
    </location>
</feature>
<feature type="domain" description="Peptidase S54 rhomboid" evidence="8">
    <location>
        <begin position="98"/>
        <end position="232"/>
    </location>
</feature>
<keyword evidence="5 7" id="KW-1133">Transmembrane helix</keyword>
<dbReference type="RefSeq" id="WP_320379175.1">
    <property type="nucleotide sequence ID" value="NZ_JAWDIQ010000001.1"/>
</dbReference>
<dbReference type="Proteomes" id="UP001275315">
    <property type="component" value="Unassembled WGS sequence"/>
</dbReference>
<keyword evidence="10" id="KW-1185">Reference proteome</keyword>